<dbReference type="GO" id="GO:0019185">
    <property type="term" value="C:snRNA-activating protein complex"/>
    <property type="evidence" value="ECO:0007669"/>
    <property type="project" value="TreeGrafter"/>
</dbReference>
<dbReference type="GO" id="GO:0001006">
    <property type="term" value="F:RNA polymerase III type 3 promoter sequence-specific DNA binding"/>
    <property type="evidence" value="ECO:0007669"/>
    <property type="project" value="TreeGrafter"/>
</dbReference>
<proteinExistence type="inferred from homology"/>
<dbReference type="PANTHER" id="PTHR13421">
    <property type="entry name" value="SNRNA-ACTIVATING PROTEIN COMPLEX SUBUNIT 3"/>
    <property type="match status" value="1"/>
</dbReference>
<evidence type="ECO:0000256" key="3">
    <source>
        <dbReference type="ARBA" id="ARBA00023015"/>
    </source>
</evidence>
<evidence type="ECO:0000256" key="1">
    <source>
        <dbReference type="ARBA" id="ARBA00004123"/>
    </source>
</evidence>
<dbReference type="EMBL" id="BDSA01000002">
    <property type="protein sequence ID" value="GBE61026.1"/>
    <property type="molecule type" value="Genomic_DNA"/>
</dbReference>
<gene>
    <name evidence="8" type="ORF">BOVATA_025190</name>
</gene>
<protein>
    <submittedName>
        <fullName evidence="8">snRNA-activating complex subunit, putative</fullName>
    </submittedName>
</protein>
<dbReference type="Proteomes" id="UP000236319">
    <property type="component" value="Unassembled WGS sequence"/>
</dbReference>
<dbReference type="RefSeq" id="XP_028867269.1">
    <property type="nucleotide sequence ID" value="XM_029011436.1"/>
</dbReference>
<organism evidence="8 9">
    <name type="scientific">Babesia ovata</name>
    <dbReference type="NCBI Taxonomy" id="189622"/>
    <lineage>
        <taxon>Eukaryota</taxon>
        <taxon>Sar</taxon>
        <taxon>Alveolata</taxon>
        <taxon>Apicomplexa</taxon>
        <taxon>Aconoidasida</taxon>
        <taxon>Piroplasmida</taxon>
        <taxon>Babesiidae</taxon>
        <taxon>Babesia</taxon>
    </lineage>
</organism>
<comment type="caution">
    <text evidence="8">The sequence shown here is derived from an EMBL/GenBank/DDBJ whole genome shotgun (WGS) entry which is preliminary data.</text>
</comment>
<dbReference type="GO" id="GO:0003681">
    <property type="term" value="F:bent DNA binding"/>
    <property type="evidence" value="ECO:0007669"/>
    <property type="project" value="TreeGrafter"/>
</dbReference>
<feature type="compositionally biased region" description="Low complexity" evidence="7">
    <location>
        <begin position="50"/>
        <end position="60"/>
    </location>
</feature>
<evidence type="ECO:0000256" key="6">
    <source>
        <dbReference type="ARBA" id="ARBA00023242"/>
    </source>
</evidence>
<dbReference type="GO" id="GO:0005634">
    <property type="term" value="C:nucleus"/>
    <property type="evidence" value="ECO:0007669"/>
    <property type="project" value="UniProtKB-SubCell"/>
</dbReference>
<evidence type="ECO:0000256" key="5">
    <source>
        <dbReference type="ARBA" id="ARBA00023163"/>
    </source>
</evidence>
<accession>A0A2H6KDF7</accession>
<keyword evidence="9" id="KW-1185">Reference proteome</keyword>
<dbReference type="InterPro" id="IPR022042">
    <property type="entry name" value="snRNA-activating_su3"/>
</dbReference>
<evidence type="ECO:0000256" key="7">
    <source>
        <dbReference type="SAM" id="MobiDB-lite"/>
    </source>
</evidence>
<keyword evidence="3" id="KW-0805">Transcription regulation</keyword>
<dbReference type="GO" id="GO:0000978">
    <property type="term" value="F:RNA polymerase II cis-regulatory region sequence-specific DNA binding"/>
    <property type="evidence" value="ECO:0007669"/>
    <property type="project" value="TreeGrafter"/>
</dbReference>
<evidence type="ECO:0000256" key="4">
    <source>
        <dbReference type="ARBA" id="ARBA00023125"/>
    </source>
</evidence>
<evidence type="ECO:0000313" key="9">
    <source>
        <dbReference type="Proteomes" id="UP000236319"/>
    </source>
</evidence>
<reference evidence="8 9" key="1">
    <citation type="journal article" date="2017" name="BMC Genomics">
        <title>Whole-genome assembly of Babesia ovata and comparative genomics between closely related pathogens.</title>
        <authorList>
            <person name="Yamagishi J."/>
            <person name="Asada M."/>
            <person name="Hakimi H."/>
            <person name="Tanaka T.Q."/>
            <person name="Sugimoto C."/>
            <person name="Kawazu S."/>
        </authorList>
    </citation>
    <scope>NUCLEOTIDE SEQUENCE [LARGE SCALE GENOMIC DNA]</scope>
    <source>
        <strain evidence="8 9">Miyake</strain>
    </source>
</reference>
<dbReference type="VEuPathDB" id="PiroplasmaDB:BOVATA_025190"/>
<dbReference type="GO" id="GO:0042796">
    <property type="term" value="P:snRNA transcription by RNA polymerase III"/>
    <property type="evidence" value="ECO:0007669"/>
    <property type="project" value="TreeGrafter"/>
</dbReference>
<dbReference type="GO" id="GO:0042795">
    <property type="term" value="P:snRNA transcription by RNA polymerase II"/>
    <property type="evidence" value="ECO:0007669"/>
    <property type="project" value="TreeGrafter"/>
</dbReference>
<evidence type="ECO:0000313" key="8">
    <source>
        <dbReference type="EMBL" id="GBE61026.1"/>
    </source>
</evidence>
<keyword evidence="5" id="KW-0804">Transcription</keyword>
<dbReference type="Pfam" id="PF12251">
    <property type="entry name" value="SNAPC3"/>
    <property type="match status" value="1"/>
</dbReference>
<dbReference type="OrthoDB" id="46583at2759"/>
<comment type="similarity">
    <text evidence="2">Belongs to the SNAPC3/SRD2 family.</text>
</comment>
<feature type="region of interest" description="Disordered" evidence="7">
    <location>
        <begin position="50"/>
        <end position="69"/>
    </location>
</feature>
<keyword evidence="4" id="KW-0238">DNA-binding</keyword>
<dbReference type="GO" id="GO:0001046">
    <property type="term" value="F:core promoter sequence-specific DNA binding"/>
    <property type="evidence" value="ECO:0007669"/>
    <property type="project" value="TreeGrafter"/>
</dbReference>
<name>A0A2H6KDF7_9APIC</name>
<evidence type="ECO:0000256" key="2">
    <source>
        <dbReference type="ARBA" id="ARBA00010410"/>
    </source>
</evidence>
<dbReference type="PANTHER" id="PTHR13421:SF16">
    <property type="entry name" value="SNRNA-ACTIVATING PROTEIN COMPLEX SUBUNIT 3"/>
    <property type="match status" value="1"/>
</dbReference>
<comment type="subcellular location">
    <subcellularLocation>
        <location evidence="1">Nucleus</location>
    </subcellularLocation>
</comment>
<keyword evidence="6" id="KW-0539">Nucleus</keyword>
<dbReference type="AlphaFoldDB" id="A0A2H6KDF7"/>
<sequence>MARSQSGPQFKRIPHFDICELFDPSSIIIVDGEPGYTKSSYGHYESYHGVSAESSSSHSPAPKHRRTGVGSVSVLAPRALPPELQPSVVLECDLKKDLPTSHVDLFAFKDDYRQVMERLDSLRQKSMEIKKAQLKSQMEGLPADQLTQLCQLRTETSLARYLSQPIRTPTITEVIWAAANMNLRHLELTQKEQGQNSRKRLDISVDEDSNVWSEKRLHKLFAGMVNLDSYQLVIGERRYAYRNMPQELETTRPLILTGPQNQSSASLLHRSATEHYLEEKARSALVMAADDELIVTVSLYHGVRGHKLREYDMLASQSLANLRDAFHCPAEIRPVGVDLDVRGSCFMLNGQLFPDLRGDACDYSEPLLHFYQQFKPGTLQTSECIEQSDAILYHMELPVYIPGYLLHHGDCEHRVMITAVRAFDRVRDCPYEPCYPVCVFTPRRRSVQCHVCEVREADKSVFNSLVLPHIPCYLCDDCYDRFKRLGTLDGVYRSDGLAKTAAIEFCEE</sequence>
<dbReference type="GeneID" id="39874796"/>